<sequence>MLISVYSRKPLDFSVFPSILLVATLLRLALNVASTRIVLLEGHLAGMPPVR</sequence>
<evidence type="ECO:0000313" key="2">
    <source>
        <dbReference type="EMBL" id="GAL07315.1"/>
    </source>
</evidence>
<dbReference type="InterPro" id="IPR001712">
    <property type="entry name" value="T3SS_FHIPEP"/>
</dbReference>
<keyword evidence="1" id="KW-0472">Membrane</keyword>
<accession>A0A090QVT0</accession>
<dbReference type="eggNOG" id="COG1298">
    <property type="taxonomic scope" value="Bacteria"/>
</dbReference>
<dbReference type="GO" id="GO:0044780">
    <property type="term" value="P:bacterial-type flagellum assembly"/>
    <property type="evidence" value="ECO:0007669"/>
    <property type="project" value="TreeGrafter"/>
</dbReference>
<feature type="transmembrane region" description="Helical" evidence="1">
    <location>
        <begin position="13"/>
        <end position="30"/>
    </location>
</feature>
<evidence type="ECO:0000313" key="3">
    <source>
        <dbReference type="Proteomes" id="UP000029227"/>
    </source>
</evidence>
<dbReference type="GO" id="GO:0005886">
    <property type="term" value="C:plasma membrane"/>
    <property type="evidence" value="ECO:0007669"/>
    <property type="project" value="TreeGrafter"/>
</dbReference>
<keyword evidence="1" id="KW-1133">Transmembrane helix</keyword>
<protein>
    <submittedName>
        <fullName evidence="2">Flagellar biosynthesis protein FlhA</fullName>
    </submittedName>
</protein>
<evidence type="ECO:0000256" key="1">
    <source>
        <dbReference type="SAM" id="Phobius"/>
    </source>
</evidence>
<dbReference type="AlphaFoldDB" id="A0A090QVT0"/>
<dbReference type="PANTHER" id="PTHR30161:SF1">
    <property type="entry name" value="FLAGELLAR BIOSYNTHESIS PROTEIN FLHA-RELATED"/>
    <property type="match status" value="1"/>
</dbReference>
<reference evidence="2 3" key="1">
    <citation type="journal article" date="2014" name="Genome Announc.">
        <title>Draft Genome Sequences of Two Vibrionaceae Species, Vibrio ponticus C121 and Photobacterium aphoticum C119, Isolated as Coral Reef Microbiota.</title>
        <authorList>
            <person name="Al-saari N."/>
            <person name="Meirelles P.M."/>
            <person name="Mino S."/>
            <person name="Suda W."/>
            <person name="Oshima K."/>
            <person name="Hattori M."/>
            <person name="Ohkuma M."/>
            <person name="Thompson F.L."/>
            <person name="Gomez-Gil B."/>
            <person name="Sawabe T."/>
            <person name="Sawabe T."/>
        </authorList>
    </citation>
    <scope>NUCLEOTIDE SEQUENCE [LARGE SCALE GENOMIC DNA]</scope>
    <source>
        <strain evidence="2 3">JCM 19237</strain>
    </source>
</reference>
<dbReference type="Proteomes" id="UP000029227">
    <property type="component" value="Unassembled WGS sequence"/>
</dbReference>
<dbReference type="EMBL" id="BBMN01000016">
    <property type="protein sequence ID" value="GAL07315.1"/>
    <property type="molecule type" value="Genomic_DNA"/>
</dbReference>
<dbReference type="Pfam" id="PF00771">
    <property type="entry name" value="FHIPEP"/>
    <property type="match status" value="1"/>
</dbReference>
<keyword evidence="2" id="KW-0966">Cell projection</keyword>
<comment type="caution">
    <text evidence="2">The sequence shown here is derived from an EMBL/GenBank/DDBJ whole genome shotgun (WGS) entry which is preliminary data.</text>
</comment>
<proteinExistence type="predicted"/>
<dbReference type="GO" id="GO:0009306">
    <property type="term" value="P:protein secretion"/>
    <property type="evidence" value="ECO:0007669"/>
    <property type="project" value="InterPro"/>
</dbReference>
<name>A0A090QVT0_9GAMM</name>
<gene>
    <name evidence="2" type="ORF">JCM19237_3254</name>
</gene>
<keyword evidence="1" id="KW-0812">Transmembrane</keyword>
<dbReference type="PANTHER" id="PTHR30161">
    <property type="entry name" value="FLAGELLAR EXPORT PROTEIN, MEMBRANE FLHA SUBUNIT-RELATED"/>
    <property type="match status" value="1"/>
</dbReference>
<organism evidence="2 3">
    <name type="scientific">Photobacterium aphoticum</name>
    <dbReference type="NCBI Taxonomy" id="754436"/>
    <lineage>
        <taxon>Bacteria</taxon>
        <taxon>Pseudomonadati</taxon>
        <taxon>Pseudomonadota</taxon>
        <taxon>Gammaproteobacteria</taxon>
        <taxon>Vibrionales</taxon>
        <taxon>Vibrionaceae</taxon>
        <taxon>Photobacterium</taxon>
    </lineage>
</organism>
<keyword evidence="2" id="KW-0969">Cilium</keyword>
<dbReference type="STRING" id="754436.JCM19237_3254"/>
<keyword evidence="2" id="KW-0282">Flagellum</keyword>